<keyword evidence="1" id="KW-0812">Transmembrane</keyword>
<evidence type="ECO:0000313" key="3">
    <source>
        <dbReference type="Proteomes" id="UP001331761"/>
    </source>
</evidence>
<name>A0AAN8F3Y6_TRICO</name>
<feature type="non-terminal residue" evidence="2">
    <location>
        <position position="90"/>
    </location>
</feature>
<keyword evidence="1" id="KW-0472">Membrane</keyword>
<keyword evidence="1" id="KW-1133">Transmembrane helix</keyword>
<dbReference type="Proteomes" id="UP001331761">
    <property type="component" value="Unassembled WGS sequence"/>
</dbReference>
<comment type="caution">
    <text evidence="2">The sequence shown here is derived from an EMBL/GenBank/DDBJ whole genome shotgun (WGS) entry which is preliminary data.</text>
</comment>
<sequence length="90" mass="9830">MNDENPLIQSTTSTSPSTIIRRYENGDPLESLARVWSCARCGWLLGFVHVALGVIITLFDLLTSSFAKDSYAISAAILYIICGILCFIAT</sequence>
<proteinExistence type="predicted"/>
<feature type="transmembrane region" description="Helical" evidence="1">
    <location>
        <begin position="41"/>
        <end position="59"/>
    </location>
</feature>
<evidence type="ECO:0000256" key="1">
    <source>
        <dbReference type="SAM" id="Phobius"/>
    </source>
</evidence>
<accession>A0AAN8F3Y6</accession>
<dbReference type="EMBL" id="WIXE01016143">
    <property type="protein sequence ID" value="KAK5972915.1"/>
    <property type="molecule type" value="Genomic_DNA"/>
</dbReference>
<gene>
    <name evidence="2" type="ORF">GCK32_019375</name>
</gene>
<reference evidence="2 3" key="1">
    <citation type="submission" date="2019-10" db="EMBL/GenBank/DDBJ databases">
        <title>Assembly and Annotation for the nematode Trichostrongylus colubriformis.</title>
        <authorList>
            <person name="Martin J."/>
        </authorList>
    </citation>
    <scope>NUCLEOTIDE SEQUENCE [LARGE SCALE GENOMIC DNA]</scope>
    <source>
        <strain evidence="2">G859</strain>
        <tissue evidence="2">Whole worm</tissue>
    </source>
</reference>
<dbReference type="AlphaFoldDB" id="A0AAN8F3Y6"/>
<organism evidence="2 3">
    <name type="scientific">Trichostrongylus colubriformis</name>
    <name type="common">Black scour worm</name>
    <dbReference type="NCBI Taxonomy" id="6319"/>
    <lineage>
        <taxon>Eukaryota</taxon>
        <taxon>Metazoa</taxon>
        <taxon>Ecdysozoa</taxon>
        <taxon>Nematoda</taxon>
        <taxon>Chromadorea</taxon>
        <taxon>Rhabditida</taxon>
        <taxon>Rhabditina</taxon>
        <taxon>Rhabditomorpha</taxon>
        <taxon>Strongyloidea</taxon>
        <taxon>Trichostrongylidae</taxon>
        <taxon>Trichostrongylus</taxon>
    </lineage>
</organism>
<evidence type="ECO:0000313" key="2">
    <source>
        <dbReference type="EMBL" id="KAK5972915.1"/>
    </source>
</evidence>
<keyword evidence="3" id="KW-1185">Reference proteome</keyword>
<protein>
    <submittedName>
        <fullName evidence="2">Uncharacterized protein</fullName>
    </submittedName>
</protein>
<feature type="transmembrane region" description="Helical" evidence="1">
    <location>
        <begin position="71"/>
        <end position="89"/>
    </location>
</feature>